<feature type="compositionally biased region" description="Polar residues" evidence="1">
    <location>
        <begin position="925"/>
        <end position="934"/>
    </location>
</feature>
<feature type="compositionally biased region" description="Basic and acidic residues" evidence="1">
    <location>
        <begin position="320"/>
        <end position="330"/>
    </location>
</feature>
<comment type="caution">
    <text evidence="2">The sequence shown here is derived from an EMBL/GenBank/DDBJ whole genome shotgun (WGS) entry which is preliminary data.</text>
</comment>
<feature type="region of interest" description="Disordered" evidence="1">
    <location>
        <begin position="658"/>
        <end position="685"/>
    </location>
</feature>
<keyword evidence="3" id="KW-1185">Reference proteome</keyword>
<feature type="region of interest" description="Disordered" evidence="1">
    <location>
        <begin position="311"/>
        <end position="352"/>
    </location>
</feature>
<feature type="compositionally biased region" description="Basic and acidic residues" evidence="1">
    <location>
        <begin position="674"/>
        <end position="684"/>
    </location>
</feature>
<feature type="region of interest" description="Disordered" evidence="1">
    <location>
        <begin position="31"/>
        <end position="63"/>
    </location>
</feature>
<proteinExistence type="predicted"/>
<accession>A0A232FGI8</accession>
<feature type="compositionally biased region" description="Low complexity" evidence="1">
    <location>
        <begin position="337"/>
        <end position="348"/>
    </location>
</feature>
<feature type="compositionally biased region" description="Basic and acidic residues" evidence="1">
    <location>
        <begin position="447"/>
        <end position="481"/>
    </location>
</feature>
<feature type="region of interest" description="Disordered" evidence="1">
    <location>
        <begin position="796"/>
        <end position="818"/>
    </location>
</feature>
<name>A0A232FGI8_9HYME</name>
<feature type="compositionally biased region" description="Basic and acidic residues" evidence="1">
    <location>
        <begin position="935"/>
        <end position="949"/>
    </location>
</feature>
<dbReference type="Proteomes" id="UP000215335">
    <property type="component" value="Unassembled WGS sequence"/>
</dbReference>
<feature type="compositionally biased region" description="Basic and acidic residues" evidence="1">
    <location>
        <begin position="1142"/>
        <end position="1159"/>
    </location>
</feature>
<feature type="region of interest" description="Disordered" evidence="1">
    <location>
        <begin position="431"/>
        <end position="481"/>
    </location>
</feature>
<feature type="region of interest" description="Disordered" evidence="1">
    <location>
        <begin position="1134"/>
        <end position="1159"/>
    </location>
</feature>
<sequence length="1237" mass="140420">MQRRIIIPLCNSLKACNSYLINIFQGIEDQSSKKDGSRYDSNGHGPQQAQQNSGSNSSTQDRRKLLKRTRSLAVISEDESRAASSGGDTCTLRLGSSCGSTPSPFDSSAAAESLQRRRHQLIPRAKLIDRNSLKDSYLSTHRLSKSQQHLHESYERYAEPGQHERVCQSRSVCGLYSLPPPLEPLPYAARASCYTRQQQQQQTNYVVEDCLGPDRLNILKWPEESPRRYRSVQDLNSVSGLVDIVEDNYWPGEENRSVDCIYTQVKRKRKEHRSLDSILFEDDSDELEYFDILNLLPLSNVRLEVGESDVPNNNAIPDTGGKEPPNRELKSNPTVISVSTKPKPVSSSEKCCKHHTSGVRITEIDEIVLAESEEQKSKNHPTVIFEPPASSDRSVADKGITSFPELAREKRQFESTCYAYDGKFDLLKRRENQRTKPVESCQSKTKKAAEKEEADQTKKEIQNLHSAEKKKPKVEETEDTKSIWISDNEETDEMSRRPQVLKIIDNDITKSKSSAPKTINIEVKPKDNDVVHKENVYENATTNYQTYKVLNKPDLINDHIHEPKSDMEAEKEKDRLSVENARSFFEKKSSDQEPLANRHSEGRFERIVKETSNILGKACSAVKGSLGFEARSESSDLGLGSEIGSDVRRLSVDENTNVIDERANDQKQSNECNRQYDDLNDKNQKNYTNLTRSRSCIDSIECQDSDEPEFDHVRYKIVKSNMFSKNIFNNSKKDVTYDGLMQYLREYSFQDLLMDNNVVIIEPVRAEVERKPSFNDSKLKSSSSFKVSSNALEKIKASDLRSADQKSEKTGENHFAKTPRQSSLRKHFFYQPIRVNRELNDDELPDPDTVRNVRKMFEETMKGKLTGNPELTRDCSARKSVSMKDLRTIEIRTFDCESEKSAEDPRSRCSSRAKDLTKMFENMEKASSPSSITAESKDDVDSPRVESKTRTLAQSFEARSGQTSPSNSNSSKLRVNNRYHQRQLHNWDAGSVSSGVSSDYPDTDAGSAPHCTSSEDEELYCQDDDGVDERYEGHYVSPDVLKKIREHGTSVTYYGGKVVNTCNGPLICPMVCKKSKGSKKSLDYVKFRLVKSNSCDSRLELTGRVIENRNKYESAAADKCIDLRQFTIDETPSIEITSMEQNDDKHVDDKAEAKEEKREPPVVIGLEPKKEENKSFKADFKLGKLEDCASSSISRFAPSALTRWQINENTWKRTSDFGKMEFEEFEVLEDSLNGADN</sequence>
<gene>
    <name evidence="2" type="ORF">TSAR_004487</name>
</gene>
<organism evidence="2 3">
    <name type="scientific">Trichomalopsis sarcophagae</name>
    <dbReference type="NCBI Taxonomy" id="543379"/>
    <lineage>
        <taxon>Eukaryota</taxon>
        <taxon>Metazoa</taxon>
        <taxon>Ecdysozoa</taxon>
        <taxon>Arthropoda</taxon>
        <taxon>Hexapoda</taxon>
        <taxon>Insecta</taxon>
        <taxon>Pterygota</taxon>
        <taxon>Neoptera</taxon>
        <taxon>Endopterygota</taxon>
        <taxon>Hymenoptera</taxon>
        <taxon>Apocrita</taxon>
        <taxon>Proctotrupomorpha</taxon>
        <taxon>Chalcidoidea</taxon>
        <taxon>Pteromalidae</taxon>
        <taxon>Pteromalinae</taxon>
        <taxon>Trichomalopsis</taxon>
    </lineage>
</organism>
<feature type="region of interest" description="Disordered" evidence="1">
    <location>
        <begin position="374"/>
        <end position="396"/>
    </location>
</feature>
<feature type="compositionally biased region" description="Low complexity" evidence="1">
    <location>
        <begin position="47"/>
        <end position="59"/>
    </location>
</feature>
<reference evidence="2 3" key="1">
    <citation type="journal article" date="2017" name="Curr. Biol.">
        <title>The Evolution of Venom by Co-option of Single-Copy Genes.</title>
        <authorList>
            <person name="Martinson E.O."/>
            <person name="Mrinalini"/>
            <person name="Kelkar Y.D."/>
            <person name="Chang C.H."/>
            <person name="Werren J.H."/>
        </authorList>
    </citation>
    <scope>NUCLEOTIDE SEQUENCE [LARGE SCALE GENOMIC DNA]</scope>
    <source>
        <strain evidence="2 3">Alberta</strain>
        <tissue evidence="2">Whole body</tissue>
    </source>
</reference>
<dbReference type="OrthoDB" id="6375147at2759"/>
<evidence type="ECO:0000256" key="1">
    <source>
        <dbReference type="SAM" id="MobiDB-lite"/>
    </source>
</evidence>
<protein>
    <submittedName>
        <fullName evidence="2">Uncharacterized protein</fullName>
    </submittedName>
</protein>
<feature type="region of interest" description="Disordered" evidence="1">
    <location>
        <begin position="922"/>
        <end position="1017"/>
    </location>
</feature>
<evidence type="ECO:0000313" key="2">
    <source>
        <dbReference type="EMBL" id="OXU29812.1"/>
    </source>
</evidence>
<dbReference type="AlphaFoldDB" id="A0A232FGI8"/>
<feature type="compositionally biased region" description="Basic and acidic residues" evidence="1">
    <location>
        <begin position="796"/>
        <end position="815"/>
    </location>
</feature>
<dbReference type="EMBL" id="NNAY01000236">
    <property type="protein sequence ID" value="OXU29812.1"/>
    <property type="molecule type" value="Genomic_DNA"/>
</dbReference>
<evidence type="ECO:0000313" key="3">
    <source>
        <dbReference type="Proteomes" id="UP000215335"/>
    </source>
</evidence>